<evidence type="ECO:0000313" key="1">
    <source>
        <dbReference type="EMBL" id="ORX69219.1"/>
    </source>
</evidence>
<sequence length="166" mass="18008">MPNIQPSIPIPNVETIDPVRSVVAHLASLFDLSHISSENTSKPIVAEHMFDPATRKFTHLSHNMVQNGDACYVPVCPVDTIVPTGSSAIPATDSCQYRIQLLPVSHNAAGLMAKVMCTAFRLLMRILTPSPSPRMPSQVPPCSSLVASPESNMHPSLFSHNHGFCR</sequence>
<dbReference type="EMBL" id="MCFD01000008">
    <property type="protein sequence ID" value="ORX69219.1"/>
    <property type="molecule type" value="Genomic_DNA"/>
</dbReference>
<organism evidence="1 2">
    <name type="scientific">Linderina pennispora</name>
    <dbReference type="NCBI Taxonomy" id="61395"/>
    <lineage>
        <taxon>Eukaryota</taxon>
        <taxon>Fungi</taxon>
        <taxon>Fungi incertae sedis</taxon>
        <taxon>Zoopagomycota</taxon>
        <taxon>Kickxellomycotina</taxon>
        <taxon>Kickxellomycetes</taxon>
        <taxon>Kickxellales</taxon>
        <taxon>Kickxellaceae</taxon>
        <taxon>Linderina</taxon>
    </lineage>
</organism>
<gene>
    <name evidence="1" type="ORF">DL89DRAFT_317832</name>
</gene>
<dbReference type="RefSeq" id="XP_040742951.1">
    <property type="nucleotide sequence ID" value="XM_040891091.1"/>
</dbReference>
<name>A0A1Y1W6R3_9FUNG</name>
<evidence type="ECO:0000313" key="2">
    <source>
        <dbReference type="Proteomes" id="UP000193922"/>
    </source>
</evidence>
<comment type="caution">
    <text evidence="1">The sequence shown here is derived from an EMBL/GenBank/DDBJ whole genome shotgun (WGS) entry which is preliminary data.</text>
</comment>
<dbReference type="GeneID" id="63807739"/>
<protein>
    <submittedName>
        <fullName evidence="1">Uncharacterized protein</fullName>
    </submittedName>
</protein>
<dbReference type="OrthoDB" id="4062651at2759"/>
<dbReference type="Proteomes" id="UP000193922">
    <property type="component" value="Unassembled WGS sequence"/>
</dbReference>
<accession>A0A1Y1W6R3</accession>
<reference evidence="1 2" key="1">
    <citation type="submission" date="2016-07" db="EMBL/GenBank/DDBJ databases">
        <title>Pervasive Adenine N6-methylation of Active Genes in Fungi.</title>
        <authorList>
            <consortium name="DOE Joint Genome Institute"/>
            <person name="Mondo S.J."/>
            <person name="Dannebaum R.O."/>
            <person name="Kuo R.C."/>
            <person name="Labutti K."/>
            <person name="Haridas S."/>
            <person name="Kuo A."/>
            <person name="Salamov A."/>
            <person name="Ahrendt S.R."/>
            <person name="Lipzen A."/>
            <person name="Sullivan W."/>
            <person name="Andreopoulos W.B."/>
            <person name="Clum A."/>
            <person name="Lindquist E."/>
            <person name="Daum C."/>
            <person name="Ramamoorthy G.K."/>
            <person name="Gryganskyi A."/>
            <person name="Culley D."/>
            <person name="Magnuson J.K."/>
            <person name="James T.Y."/>
            <person name="O'Malley M.A."/>
            <person name="Stajich J.E."/>
            <person name="Spatafora J.W."/>
            <person name="Visel A."/>
            <person name="Grigoriev I.V."/>
        </authorList>
    </citation>
    <scope>NUCLEOTIDE SEQUENCE [LARGE SCALE GENOMIC DNA]</scope>
    <source>
        <strain evidence="1 2">ATCC 12442</strain>
    </source>
</reference>
<proteinExistence type="predicted"/>
<dbReference type="AlphaFoldDB" id="A0A1Y1W6R3"/>
<keyword evidence="2" id="KW-1185">Reference proteome</keyword>